<accession>A0ABS4Y7U0</accession>
<gene>
    <name evidence="1" type="ORF">JO379_004330</name>
</gene>
<dbReference type="Gene3D" id="2.60.120.1140">
    <property type="entry name" value="Protein of unknown function DUF192"/>
    <property type="match status" value="1"/>
</dbReference>
<dbReference type="InterPro" id="IPR003795">
    <property type="entry name" value="DUF192"/>
</dbReference>
<protein>
    <submittedName>
        <fullName evidence="1">Uncharacterized membrane protein (UPF0127 family)</fullName>
    </submittedName>
</protein>
<dbReference type="InterPro" id="IPR038695">
    <property type="entry name" value="Saro_0823-like_sf"/>
</dbReference>
<sequence length="131" mass="14241">MPHLRDGRAQLRVVHGTVASGTASDDDRSRETLVPLEIAASYRVRTRGLLGRDGIEGALLLTPAGSVHTFRMRFAIDVAYVDRHLTVLAVRTMAPGRLGRPRLGARHVLEAEAGTMARWGLRPGGRVEISP</sequence>
<dbReference type="Proteomes" id="UP001519291">
    <property type="component" value="Unassembled WGS sequence"/>
</dbReference>
<dbReference type="EMBL" id="JAGIOH010000001">
    <property type="protein sequence ID" value="MBP2404861.1"/>
    <property type="molecule type" value="Genomic_DNA"/>
</dbReference>
<name>A0ABS4Y7U0_9ACTN</name>
<evidence type="ECO:0000313" key="2">
    <source>
        <dbReference type="Proteomes" id="UP001519291"/>
    </source>
</evidence>
<keyword evidence="2" id="KW-1185">Reference proteome</keyword>
<organism evidence="1 2">
    <name type="scientific">Streptomyces syringium</name>
    <dbReference type="NCBI Taxonomy" id="76729"/>
    <lineage>
        <taxon>Bacteria</taxon>
        <taxon>Bacillati</taxon>
        <taxon>Actinomycetota</taxon>
        <taxon>Actinomycetes</taxon>
        <taxon>Kitasatosporales</taxon>
        <taxon>Streptomycetaceae</taxon>
        <taxon>Streptomyces</taxon>
    </lineage>
</organism>
<evidence type="ECO:0000313" key="1">
    <source>
        <dbReference type="EMBL" id="MBP2404861.1"/>
    </source>
</evidence>
<comment type="caution">
    <text evidence="1">The sequence shown here is derived from an EMBL/GenBank/DDBJ whole genome shotgun (WGS) entry which is preliminary data.</text>
</comment>
<proteinExistence type="predicted"/>
<dbReference type="RefSeq" id="WP_209516517.1">
    <property type="nucleotide sequence ID" value="NZ_JAGIOH010000001.1"/>
</dbReference>
<reference evidence="1 2" key="1">
    <citation type="submission" date="2021-03" db="EMBL/GenBank/DDBJ databases">
        <title>Sequencing the genomes of 1000 actinobacteria strains.</title>
        <authorList>
            <person name="Klenk H.-P."/>
        </authorList>
    </citation>
    <scope>NUCLEOTIDE SEQUENCE [LARGE SCALE GENOMIC DNA]</scope>
    <source>
        <strain evidence="1 2">DSM 41480</strain>
    </source>
</reference>
<dbReference type="GeneID" id="91571196"/>
<dbReference type="Pfam" id="PF02643">
    <property type="entry name" value="DUF192"/>
    <property type="match status" value="1"/>
</dbReference>